<dbReference type="InterPro" id="IPR023214">
    <property type="entry name" value="HAD_sf"/>
</dbReference>
<dbReference type="PANTHER" id="PTHR43611">
    <property type="entry name" value="ALPHA-D-GLUCOSE 1-PHOSPHATE PHOSPHATASE"/>
    <property type="match status" value="1"/>
</dbReference>
<dbReference type="SUPFAM" id="SSF56784">
    <property type="entry name" value="HAD-like"/>
    <property type="match status" value="1"/>
</dbReference>
<accession>A0A6P2S8D6</accession>
<reference evidence="1 2" key="1">
    <citation type="submission" date="2019-09" db="EMBL/GenBank/DDBJ databases">
        <authorList>
            <person name="Depoorter E."/>
        </authorList>
    </citation>
    <scope>NUCLEOTIDE SEQUENCE [LARGE SCALE GENOMIC DNA]</scope>
    <source>
        <strain evidence="1">LMG 30113</strain>
    </source>
</reference>
<evidence type="ECO:0000313" key="2">
    <source>
        <dbReference type="Proteomes" id="UP000494330"/>
    </source>
</evidence>
<dbReference type="Gene3D" id="3.40.50.1000">
    <property type="entry name" value="HAD superfamily/HAD-like"/>
    <property type="match status" value="1"/>
</dbReference>
<evidence type="ECO:0000313" key="1">
    <source>
        <dbReference type="EMBL" id="VWC46374.1"/>
    </source>
</evidence>
<dbReference type="Pfam" id="PF00702">
    <property type="entry name" value="Hydrolase"/>
    <property type="match status" value="1"/>
</dbReference>
<protein>
    <submittedName>
        <fullName evidence="1">Haloacid dehalogenase</fullName>
    </submittedName>
</protein>
<keyword evidence="2" id="KW-1185">Reference proteome</keyword>
<dbReference type="InterPro" id="IPR006439">
    <property type="entry name" value="HAD-SF_hydro_IA"/>
</dbReference>
<dbReference type="InterPro" id="IPR036412">
    <property type="entry name" value="HAD-like_sf"/>
</dbReference>
<dbReference type="SFLD" id="SFLDG01129">
    <property type="entry name" value="C1.5:_HAD__Beta-PGM__Phosphata"/>
    <property type="match status" value="1"/>
</dbReference>
<dbReference type="EMBL" id="CABVQD010000053">
    <property type="protein sequence ID" value="VWC46374.1"/>
    <property type="molecule type" value="Genomic_DNA"/>
</dbReference>
<name>A0A6P2S8D6_9BURK</name>
<proteinExistence type="predicted"/>
<dbReference type="SFLD" id="SFLDS00003">
    <property type="entry name" value="Haloacid_Dehalogenase"/>
    <property type="match status" value="1"/>
</dbReference>
<gene>
    <name evidence="1" type="ORF">BPA30113_07339</name>
</gene>
<dbReference type="AlphaFoldDB" id="A0A6P2S8D6"/>
<organism evidence="1 2">
    <name type="scientific">Burkholderia paludis</name>
    <dbReference type="NCBI Taxonomy" id="1506587"/>
    <lineage>
        <taxon>Bacteria</taxon>
        <taxon>Pseudomonadati</taxon>
        <taxon>Pseudomonadota</taxon>
        <taxon>Betaproteobacteria</taxon>
        <taxon>Burkholderiales</taxon>
        <taxon>Burkholderiaceae</taxon>
        <taxon>Burkholderia</taxon>
        <taxon>Burkholderia cepacia complex</taxon>
    </lineage>
</organism>
<dbReference type="PANTHER" id="PTHR43611:SF3">
    <property type="entry name" value="FLAVIN MONONUCLEOTIDE HYDROLASE 1, CHLOROPLATIC"/>
    <property type="match status" value="1"/>
</dbReference>
<dbReference type="NCBIfam" id="TIGR01509">
    <property type="entry name" value="HAD-SF-IA-v3"/>
    <property type="match status" value="1"/>
</dbReference>
<dbReference type="Proteomes" id="UP000494330">
    <property type="component" value="Unassembled WGS sequence"/>
</dbReference>
<sequence>MIKAIFFDYDGVLTTDKTGSLTTNKYLSKMTAVEFETLRRAFAPYNQALLVGQTTHGEIWDAICEEMHCTIDFALLEQAFLSTPTNDSMFALAHRLRHDYRLGIITDNKKDRIDCLRKSQDLDSLFNPIVVSAEFGSGKDGPAVFEHALRCLEVKPEESVFIDNNPDNLVAPRALGMGVIYHDDERNDVDKLAAILRDEFLIQLGR</sequence>